<comment type="caution">
    <text evidence="1">The sequence shown here is derived from an EMBL/GenBank/DDBJ whole genome shotgun (WGS) entry which is preliminary data.</text>
</comment>
<dbReference type="InterPro" id="IPR009959">
    <property type="entry name" value="Cyclase_SnoaL-like"/>
</dbReference>
<sequence>MNQKNVDALDNLIAADVVTHGDALIPTVWGREAVKNGIKALLAAFPNVQFTVERLFAEVDKVVVHVRANGTHTGAWLGAAPTNRDMVWNASAIARFVDGKLVEVWIIQDELGMMQQLGLIPTPGQQ</sequence>
<dbReference type="Gene3D" id="3.10.450.50">
    <property type="match status" value="1"/>
</dbReference>
<dbReference type="Proteomes" id="UP000032452">
    <property type="component" value="Unassembled WGS sequence"/>
</dbReference>
<name>A0A0D8ZT90_9CYAN</name>
<dbReference type="PANTHER" id="PTHR38436:SF1">
    <property type="entry name" value="ESTER CYCLASE"/>
    <property type="match status" value="1"/>
</dbReference>
<dbReference type="GO" id="GO:0030638">
    <property type="term" value="P:polyketide metabolic process"/>
    <property type="evidence" value="ECO:0007669"/>
    <property type="project" value="InterPro"/>
</dbReference>
<keyword evidence="2" id="KW-1185">Reference proteome</keyword>
<evidence type="ECO:0000313" key="1">
    <source>
        <dbReference type="EMBL" id="KJH71592.1"/>
    </source>
</evidence>
<protein>
    <recommendedName>
        <fullName evidence="3">Ester cyclase</fullName>
    </recommendedName>
</protein>
<dbReference type="STRING" id="1618023.UH38_12310"/>
<proteinExistence type="predicted"/>
<dbReference type="PANTHER" id="PTHR38436">
    <property type="entry name" value="POLYKETIDE CYCLASE SNOAL-LIKE DOMAIN"/>
    <property type="match status" value="1"/>
</dbReference>
<evidence type="ECO:0000313" key="2">
    <source>
        <dbReference type="Proteomes" id="UP000032452"/>
    </source>
</evidence>
<evidence type="ECO:0008006" key="3">
    <source>
        <dbReference type="Google" id="ProtNLM"/>
    </source>
</evidence>
<organism evidence="1 2">
    <name type="scientific">Aliterella atlantica CENA595</name>
    <dbReference type="NCBI Taxonomy" id="1618023"/>
    <lineage>
        <taxon>Bacteria</taxon>
        <taxon>Bacillati</taxon>
        <taxon>Cyanobacteriota</taxon>
        <taxon>Cyanophyceae</taxon>
        <taxon>Chroococcidiopsidales</taxon>
        <taxon>Aliterellaceae</taxon>
        <taxon>Aliterella</taxon>
    </lineage>
</organism>
<dbReference type="SUPFAM" id="SSF54427">
    <property type="entry name" value="NTF2-like"/>
    <property type="match status" value="1"/>
</dbReference>
<dbReference type="AlphaFoldDB" id="A0A0D8ZT90"/>
<dbReference type="InterPro" id="IPR032710">
    <property type="entry name" value="NTF2-like_dom_sf"/>
</dbReference>
<reference evidence="1 2" key="1">
    <citation type="submission" date="2015-02" db="EMBL/GenBank/DDBJ databases">
        <title>Draft genome of a novel marine cyanobacterium (Chroococcales) isolated from South Atlantic Ocean.</title>
        <authorList>
            <person name="Rigonato J."/>
            <person name="Alvarenga D.O."/>
            <person name="Branco L.H."/>
            <person name="Varani A.M."/>
            <person name="Brandini F.P."/>
            <person name="Fiore M.F."/>
        </authorList>
    </citation>
    <scope>NUCLEOTIDE SEQUENCE [LARGE SCALE GENOMIC DNA]</scope>
    <source>
        <strain evidence="1 2">CENA595</strain>
    </source>
</reference>
<accession>A0A0D8ZT90</accession>
<dbReference type="Pfam" id="PF07366">
    <property type="entry name" value="SnoaL"/>
    <property type="match status" value="1"/>
</dbReference>
<gene>
    <name evidence="1" type="ORF">UH38_12310</name>
</gene>
<dbReference type="EMBL" id="JYON01000011">
    <property type="protein sequence ID" value="KJH71592.1"/>
    <property type="molecule type" value="Genomic_DNA"/>
</dbReference>